<dbReference type="Proteomes" id="UP000183210">
    <property type="component" value="Unassembled WGS sequence"/>
</dbReference>
<organism evidence="1 2">
    <name type="scientific">Pseudomonas lutea</name>
    <dbReference type="NCBI Taxonomy" id="243924"/>
    <lineage>
        <taxon>Bacteria</taxon>
        <taxon>Pseudomonadati</taxon>
        <taxon>Pseudomonadota</taxon>
        <taxon>Gammaproteobacteria</taxon>
        <taxon>Pseudomonadales</taxon>
        <taxon>Pseudomonadaceae</taxon>
        <taxon>Pseudomonas</taxon>
    </lineage>
</organism>
<accession>A0A9X8QM19</accession>
<comment type="caution">
    <text evidence="1">The sequence shown here is derived from an EMBL/GenBank/DDBJ whole genome shotgun (WGS) entry which is preliminary data.</text>
</comment>
<protein>
    <submittedName>
        <fullName evidence="1">Uncharacterized protein</fullName>
    </submittedName>
</protein>
<sequence length="261" mass="29402">MQAAIEHTSLSPKVQEVLASFNEERDEYLDLQKQFSEVFQETNRLEMTAAAFEADAEKANAAWKEMAKARKADQRKINAEIERSVQLKQDAEKFSRTAAVRKELHGEFVIKLSEARFYLAQRVEPVNRVYRGERMNQLLATEGFVDLLHELYKLHSENFFSLLNNSAESWERALAGATFEERKKTSDLAFVEMLERHFHKPSINTKPWHIVSLPGAVKGEIIAQTAGALAKLKKNGGELPLEALGPGAIPSAPAQGLKRVQ</sequence>
<name>A0A9X8QM19_9PSED</name>
<evidence type="ECO:0000313" key="1">
    <source>
        <dbReference type="EMBL" id="SER48868.1"/>
    </source>
</evidence>
<gene>
    <name evidence="1" type="ORF">SAMN05216409_1282</name>
</gene>
<dbReference type="GeneID" id="300269771"/>
<dbReference type="AlphaFoldDB" id="A0A9X8QM19"/>
<dbReference type="EMBL" id="FOEV01000028">
    <property type="protein sequence ID" value="SER48868.1"/>
    <property type="molecule type" value="Genomic_DNA"/>
</dbReference>
<reference evidence="1 2" key="1">
    <citation type="submission" date="2016-10" db="EMBL/GenBank/DDBJ databases">
        <authorList>
            <person name="Varghese N."/>
            <person name="Submissions S."/>
        </authorList>
    </citation>
    <scope>NUCLEOTIDE SEQUENCE [LARGE SCALE GENOMIC DNA]</scope>
    <source>
        <strain evidence="1 2">LMG 21974</strain>
    </source>
</reference>
<evidence type="ECO:0000313" key="2">
    <source>
        <dbReference type="Proteomes" id="UP000183210"/>
    </source>
</evidence>
<dbReference type="RefSeq" id="WP_074830456.1">
    <property type="nucleotide sequence ID" value="NZ_FOEV01000028.1"/>
</dbReference>
<proteinExistence type="predicted"/>